<name>A0A6A3VZT4_9STRA</name>
<dbReference type="Proteomes" id="UP000433483">
    <property type="component" value="Unassembled WGS sequence"/>
</dbReference>
<gene>
    <name evidence="1" type="ORF">PF005_g27445</name>
</gene>
<protein>
    <submittedName>
        <fullName evidence="1">Uncharacterized protein</fullName>
    </submittedName>
</protein>
<keyword evidence="2" id="KW-1185">Reference proteome</keyword>
<organism evidence="1 2">
    <name type="scientific">Phytophthora fragariae</name>
    <dbReference type="NCBI Taxonomy" id="53985"/>
    <lineage>
        <taxon>Eukaryota</taxon>
        <taxon>Sar</taxon>
        <taxon>Stramenopiles</taxon>
        <taxon>Oomycota</taxon>
        <taxon>Peronosporomycetes</taxon>
        <taxon>Peronosporales</taxon>
        <taxon>Peronosporaceae</taxon>
        <taxon>Phytophthora</taxon>
    </lineage>
</organism>
<sequence>MTRDGAARHAHYDQLRADHDGPPTLSHVSHWEGTMQAFVSFPVDQELVKNVSYFGSLASVAYPGHITSPIFELMTNTYLDVLFTIIGVGVFRETNWLIQDILAKYASAFMDHECGSTMNALPGQSENVNSTRL</sequence>
<comment type="caution">
    <text evidence="1">The sequence shown here is derived from an EMBL/GenBank/DDBJ whole genome shotgun (WGS) entry which is preliminary data.</text>
</comment>
<dbReference type="InterPro" id="IPR029058">
    <property type="entry name" value="AB_hydrolase_fold"/>
</dbReference>
<reference evidence="1 2" key="1">
    <citation type="submission" date="2018-08" db="EMBL/GenBank/DDBJ databases">
        <title>Genomic investigation of the strawberry pathogen Phytophthora fragariae indicates pathogenicity is determined by transcriptional variation in three key races.</title>
        <authorList>
            <person name="Adams T.M."/>
            <person name="Armitage A.D."/>
            <person name="Sobczyk M.K."/>
            <person name="Bates H.J."/>
            <person name="Dunwell J.M."/>
            <person name="Nellist C.F."/>
            <person name="Harrison R.J."/>
        </authorList>
    </citation>
    <scope>NUCLEOTIDE SEQUENCE [LARGE SCALE GENOMIC DNA]</scope>
    <source>
        <strain evidence="1 2">NOV-27</strain>
    </source>
</reference>
<accession>A0A6A3VZT4</accession>
<proteinExistence type="predicted"/>
<evidence type="ECO:0000313" key="2">
    <source>
        <dbReference type="Proteomes" id="UP000433483"/>
    </source>
</evidence>
<evidence type="ECO:0000313" key="1">
    <source>
        <dbReference type="EMBL" id="KAE9170726.1"/>
    </source>
</evidence>
<dbReference type="AlphaFoldDB" id="A0A6A3VZT4"/>
<dbReference type="Gene3D" id="3.40.50.1820">
    <property type="entry name" value="alpha/beta hydrolase"/>
    <property type="match status" value="1"/>
</dbReference>
<dbReference type="EMBL" id="QXGB01003447">
    <property type="protein sequence ID" value="KAE9170726.1"/>
    <property type="molecule type" value="Genomic_DNA"/>
</dbReference>
<dbReference type="OrthoDB" id="9974421at2759"/>